<proteinExistence type="predicted"/>
<reference evidence="2" key="1">
    <citation type="journal article" date="2019" name="Int. J. Syst. Evol. Microbiol.">
        <title>The Global Catalogue of Microorganisms (GCM) 10K type strain sequencing project: providing services to taxonomists for standard genome sequencing and annotation.</title>
        <authorList>
            <consortium name="The Broad Institute Genomics Platform"/>
            <consortium name="The Broad Institute Genome Sequencing Center for Infectious Disease"/>
            <person name="Wu L."/>
            <person name="Ma J."/>
        </authorList>
    </citation>
    <scope>NUCLEOTIDE SEQUENCE [LARGE SCALE GENOMIC DNA]</scope>
    <source>
        <strain evidence="2">ICMP 19515</strain>
    </source>
</reference>
<evidence type="ECO:0000313" key="1">
    <source>
        <dbReference type="EMBL" id="MFC3324259.1"/>
    </source>
</evidence>
<evidence type="ECO:0008006" key="3">
    <source>
        <dbReference type="Google" id="ProtNLM"/>
    </source>
</evidence>
<organism evidence="1 2">
    <name type="scientific">Mesorhizobium cantuariense</name>
    <dbReference type="NCBI Taxonomy" id="1300275"/>
    <lineage>
        <taxon>Bacteria</taxon>
        <taxon>Pseudomonadati</taxon>
        <taxon>Pseudomonadota</taxon>
        <taxon>Alphaproteobacteria</taxon>
        <taxon>Hyphomicrobiales</taxon>
        <taxon>Phyllobacteriaceae</taxon>
        <taxon>Mesorhizobium</taxon>
    </lineage>
</organism>
<sequence>MPFLQQFGLAFGDIGRLTAKGGTAGGADAISAGLDSALSGGSYQDLLKDEQARTEDAEDRAGSAGWVAEALGAGLSGYGLAKGLFGLLGRAGIGVAESGGLTGLTARTGVGGVAGGTYGGAYAYNTGGSVPWGIANGALWGAGGNVLAEGLSV</sequence>
<dbReference type="Proteomes" id="UP001595648">
    <property type="component" value="Unassembled WGS sequence"/>
</dbReference>
<dbReference type="EMBL" id="JBHRVD010000001">
    <property type="protein sequence ID" value="MFC3324259.1"/>
    <property type="molecule type" value="Genomic_DNA"/>
</dbReference>
<keyword evidence="2" id="KW-1185">Reference proteome</keyword>
<dbReference type="RefSeq" id="WP_378980997.1">
    <property type="nucleotide sequence ID" value="NZ_JBHRVD010000001.1"/>
</dbReference>
<comment type="caution">
    <text evidence="1">The sequence shown here is derived from an EMBL/GenBank/DDBJ whole genome shotgun (WGS) entry which is preliminary data.</text>
</comment>
<name>A0ABV7MSQ5_9HYPH</name>
<evidence type="ECO:0000313" key="2">
    <source>
        <dbReference type="Proteomes" id="UP001595648"/>
    </source>
</evidence>
<protein>
    <recommendedName>
        <fullName evidence="3">Tail tape measure protein</fullName>
    </recommendedName>
</protein>
<gene>
    <name evidence="1" type="ORF">ACFOJ9_21200</name>
</gene>
<accession>A0ABV7MSQ5</accession>